<evidence type="ECO:0000313" key="1">
    <source>
        <dbReference type="Proteomes" id="UP000887564"/>
    </source>
</evidence>
<protein>
    <submittedName>
        <fullName evidence="2">Uncharacterized protein</fullName>
    </submittedName>
</protein>
<dbReference type="WBParaSite" id="PEQ_0000046301-mRNA-1">
    <property type="protein sequence ID" value="PEQ_0000046301-mRNA-1"/>
    <property type="gene ID" value="PEQ_0000046301"/>
</dbReference>
<dbReference type="Proteomes" id="UP000887564">
    <property type="component" value="Unplaced"/>
</dbReference>
<organism evidence="1 2">
    <name type="scientific">Parascaris equorum</name>
    <name type="common">Equine roundworm</name>
    <dbReference type="NCBI Taxonomy" id="6256"/>
    <lineage>
        <taxon>Eukaryota</taxon>
        <taxon>Metazoa</taxon>
        <taxon>Ecdysozoa</taxon>
        <taxon>Nematoda</taxon>
        <taxon>Chromadorea</taxon>
        <taxon>Rhabditida</taxon>
        <taxon>Spirurina</taxon>
        <taxon>Ascaridomorpha</taxon>
        <taxon>Ascaridoidea</taxon>
        <taxon>Ascarididae</taxon>
        <taxon>Parascaris</taxon>
    </lineage>
</organism>
<accession>A0A914RFJ0</accession>
<evidence type="ECO:0000313" key="2">
    <source>
        <dbReference type="WBParaSite" id="PEQ_0000046301-mRNA-1"/>
    </source>
</evidence>
<keyword evidence="1" id="KW-1185">Reference proteome</keyword>
<reference evidence="2" key="1">
    <citation type="submission" date="2022-11" db="UniProtKB">
        <authorList>
            <consortium name="WormBaseParasite"/>
        </authorList>
    </citation>
    <scope>IDENTIFICATION</scope>
</reference>
<sequence length="121" mass="13346">MKSSVNSAAMVRQAAGSSLMVRNSGSTHARASLNISRQLTSAPKINIRVMSVMHLGRIAISMKRIVVDIVSTALPFIAFDIEGFRYRCAVIRCLMTTHFKLEVGEVDSRQLVCKLISNNSY</sequence>
<dbReference type="AlphaFoldDB" id="A0A914RFJ0"/>
<proteinExistence type="predicted"/>
<name>A0A914RFJ0_PAREQ</name>